<dbReference type="SUPFAM" id="SSF54427">
    <property type="entry name" value="NTF2-like"/>
    <property type="match status" value="1"/>
</dbReference>
<name>A0A5M8RTJ0_9BACI</name>
<dbReference type="RefSeq" id="WP_148956619.1">
    <property type="nucleotide sequence ID" value="NZ_CM125431.1"/>
</dbReference>
<comment type="caution">
    <text evidence="1">The sequence shown here is derived from an EMBL/GenBank/DDBJ whole genome shotgun (WGS) entry which is preliminary data.</text>
</comment>
<protein>
    <submittedName>
        <fullName evidence="1">Nuclear transport factor 2 family protein</fullName>
    </submittedName>
</protein>
<accession>A0A5M8RTJ0</accession>
<dbReference type="EMBL" id="QSND01000002">
    <property type="protein sequence ID" value="KAA6450660.1"/>
    <property type="molecule type" value="Genomic_DNA"/>
</dbReference>
<dbReference type="AlphaFoldDB" id="A0A5M8RTJ0"/>
<dbReference type="STRING" id="1925020.BTA30_08545"/>
<evidence type="ECO:0000313" key="2">
    <source>
        <dbReference type="Proteomes" id="UP000324326"/>
    </source>
</evidence>
<dbReference type="Gene3D" id="3.10.450.50">
    <property type="match status" value="1"/>
</dbReference>
<dbReference type="Proteomes" id="UP000324326">
    <property type="component" value="Unassembled WGS sequence"/>
</dbReference>
<dbReference type="InterPro" id="IPR032710">
    <property type="entry name" value="NTF2-like_dom_sf"/>
</dbReference>
<proteinExistence type="predicted"/>
<sequence>MNKNEAKQLLSKMYQDIVSEMNVEKIPDYFSSRYIQITDGNKIDLAELTDHMLVLKEVAESITVSPFHEFLFDEDLQTATLRYTVEVVKKSGNCGRIELIAIFKLDDDKIVQCHELSNVIEGGDGFDELASINEAKTSSWEEEAF</sequence>
<gene>
    <name evidence="1" type="ORF">DX927_07290</name>
</gene>
<organism evidence="1 2">
    <name type="scientific">Bacillus swezeyi</name>
    <dbReference type="NCBI Taxonomy" id="1925020"/>
    <lineage>
        <taxon>Bacteria</taxon>
        <taxon>Bacillati</taxon>
        <taxon>Bacillota</taxon>
        <taxon>Bacilli</taxon>
        <taxon>Bacillales</taxon>
        <taxon>Bacillaceae</taxon>
        <taxon>Bacillus</taxon>
    </lineage>
</organism>
<evidence type="ECO:0000313" key="1">
    <source>
        <dbReference type="EMBL" id="KAA6450660.1"/>
    </source>
</evidence>
<reference evidence="1 2" key="1">
    <citation type="submission" date="2018-08" db="EMBL/GenBank/DDBJ databases">
        <title>Bacillus phenotypic plasticity.</title>
        <authorList>
            <person name="Hurtado E."/>
        </authorList>
    </citation>
    <scope>NUCLEOTIDE SEQUENCE [LARGE SCALE GENOMIC DNA]</scope>
    <source>
        <strain evidence="1 2">427</strain>
    </source>
</reference>